<dbReference type="SUPFAM" id="SSF140453">
    <property type="entry name" value="EsxAB dimer-like"/>
    <property type="match status" value="1"/>
</dbReference>
<name>A0A268NZD4_SHOCL</name>
<evidence type="ECO:0000313" key="2">
    <source>
        <dbReference type="Proteomes" id="UP000216207"/>
    </source>
</evidence>
<proteinExistence type="predicted"/>
<accession>A0A268NZD4</accession>
<dbReference type="RefSeq" id="WP_035205098.1">
    <property type="nucleotide sequence ID" value="NZ_CP012475.1"/>
</dbReference>
<reference evidence="1 2" key="1">
    <citation type="submission" date="2017-07" db="EMBL/GenBank/DDBJ databases">
        <title>Isolation and whole genome analysis of endospore-forming bacteria from heroin.</title>
        <authorList>
            <person name="Kalinowski J."/>
            <person name="Ahrens B."/>
            <person name="Al-Dilaimi A."/>
            <person name="Winkler A."/>
            <person name="Wibberg D."/>
            <person name="Schleenbecker U."/>
            <person name="Ruckert C."/>
            <person name="Wolfel R."/>
            <person name="Grass G."/>
        </authorList>
    </citation>
    <scope>NUCLEOTIDE SEQUENCE [LARGE SCALE GENOMIC DNA]</scope>
    <source>
        <strain evidence="1 2">7539</strain>
    </source>
</reference>
<dbReference type="Gene3D" id="1.10.287.1060">
    <property type="entry name" value="ESAT-6-like"/>
    <property type="match status" value="1"/>
</dbReference>
<dbReference type="AlphaFoldDB" id="A0A268NZD4"/>
<dbReference type="Pfam" id="PF06013">
    <property type="entry name" value="WXG100"/>
    <property type="match status" value="1"/>
</dbReference>
<gene>
    <name evidence="1" type="ORF">CHH72_13290</name>
</gene>
<evidence type="ECO:0000313" key="1">
    <source>
        <dbReference type="EMBL" id="PAE88609.1"/>
    </source>
</evidence>
<evidence type="ECO:0008006" key="3">
    <source>
        <dbReference type="Google" id="ProtNLM"/>
    </source>
</evidence>
<protein>
    <recommendedName>
        <fullName evidence="3">ESAT-6-like protein</fullName>
    </recommendedName>
</protein>
<comment type="caution">
    <text evidence="1">The sequence shown here is derived from an EMBL/GenBank/DDBJ whole genome shotgun (WGS) entry which is preliminary data.</text>
</comment>
<organism evidence="1 2">
    <name type="scientific">Shouchella clausii</name>
    <name type="common">Alkalihalobacillus clausii</name>
    <dbReference type="NCBI Taxonomy" id="79880"/>
    <lineage>
        <taxon>Bacteria</taxon>
        <taxon>Bacillati</taxon>
        <taxon>Bacillota</taxon>
        <taxon>Bacilli</taxon>
        <taxon>Bacillales</taxon>
        <taxon>Bacillaceae</taxon>
        <taxon>Shouchella</taxon>
    </lineage>
</organism>
<dbReference type="EMBL" id="NPCC01000015">
    <property type="protein sequence ID" value="PAE88609.1"/>
    <property type="molecule type" value="Genomic_DNA"/>
</dbReference>
<dbReference type="InterPro" id="IPR010310">
    <property type="entry name" value="T7SS_ESAT-6-like"/>
</dbReference>
<dbReference type="InterPro" id="IPR036689">
    <property type="entry name" value="ESAT-6-like_sf"/>
</dbReference>
<dbReference type="Proteomes" id="UP000216207">
    <property type="component" value="Unassembled WGS sequence"/>
</dbReference>
<sequence length="106" mass="11714">MSLEIKVDPAAVQSLIEKARLIPGEQMEEAISKLDALIDAVSDWKGDAKAEHDLASADLRKALVQTQALMEAMLATLDQAIEQINETDEEMSSKFETKVDHYLADQ</sequence>